<sequence length="185" mass="20122">MRVVMAGVLGGVLLFLWGMVAHMMLPFSENAMLQIPDEERVIAAAQGNITQSGVYFFPYVNYMQASPQEQDAYAAKLARGPSGLLVVRAGGYDMDMIPELPIEAISNILAALLAAMVVWGLRVATYGRRVASIFAFGVVAWLSVCVSQWTWYGFSTPFLISDLVDQWGGWLVAGLGMAAVLRPRA</sequence>
<reference evidence="2 3" key="1">
    <citation type="submission" date="2021-03" db="EMBL/GenBank/DDBJ databases">
        <title>Lysobacter sp. nov. isolated from soil of gangwondo yeongwol, south Korea.</title>
        <authorList>
            <person name="Kim K.R."/>
            <person name="Kim K.H."/>
            <person name="Jeon C.O."/>
        </authorList>
    </citation>
    <scope>NUCLEOTIDE SEQUENCE [LARGE SCALE GENOMIC DNA]</scope>
    <source>
        <strain evidence="2 3">R19</strain>
    </source>
</reference>
<dbReference type="EMBL" id="CP071518">
    <property type="protein sequence ID" value="QSX77218.1"/>
    <property type="molecule type" value="Genomic_DNA"/>
</dbReference>
<feature type="transmembrane region" description="Helical" evidence="1">
    <location>
        <begin position="164"/>
        <end position="181"/>
    </location>
</feature>
<protein>
    <submittedName>
        <fullName evidence="2">Uncharacterized protein</fullName>
    </submittedName>
</protein>
<dbReference type="KEGG" id="lsf:I8J32_010445"/>
<feature type="transmembrane region" description="Helical" evidence="1">
    <location>
        <begin position="7"/>
        <end position="25"/>
    </location>
</feature>
<proteinExistence type="predicted"/>
<keyword evidence="3" id="KW-1185">Reference proteome</keyword>
<evidence type="ECO:0000313" key="3">
    <source>
        <dbReference type="Proteomes" id="UP000639274"/>
    </source>
</evidence>
<accession>A0A974XWW9</accession>
<dbReference type="Proteomes" id="UP000639274">
    <property type="component" value="Chromosome"/>
</dbReference>
<feature type="transmembrane region" description="Helical" evidence="1">
    <location>
        <begin position="133"/>
        <end position="152"/>
    </location>
</feature>
<evidence type="ECO:0000256" key="1">
    <source>
        <dbReference type="SAM" id="Phobius"/>
    </source>
</evidence>
<dbReference type="AlphaFoldDB" id="A0A974XWW9"/>
<feature type="transmembrane region" description="Helical" evidence="1">
    <location>
        <begin position="104"/>
        <end position="121"/>
    </location>
</feature>
<keyword evidence="1" id="KW-0472">Membrane</keyword>
<evidence type="ECO:0000313" key="2">
    <source>
        <dbReference type="EMBL" id="QSX77218.1"/>
    </source>
</evidence>
<name>A0A974XWW9_9GAMM</name>
<organism evidence="2 3">
    <name type="scientific">Agrilutibacter solisilvae</name>
    <dbReference type="NCBI Taxonomy" id="2763317"/>
    <lineage>
        <taxon>Bacteria</taxon>
        <taxon>Pseudomonadati</taxon>
        <taxon>Pseudomonadota</taxon>
        <taxon>Gammaproteobacteria</taxon>
        <taxon>Lysobacterales</taxon>
        <taxon>Lysobacteraceae</taxon>
        <taxon>Agrilutibacter</taxon>
    </lineage>
</organism>
<keyword evidence="1" id="KW-1133">Transmembrane helix</keyword>
<gene>
    <name evidence="2" type="ORF">I8J32_010445</name>
</gene>
<dbReference type="RefSeq" id="WP_200611825.1">
    <property type="nucleotide sequence ID" value="NZ_CP071518.1"/>
</dbReference>
<keyword evidence="1" id="KW-0812">Transmembrane</keyword>